<dbReference type="PANTHER" id="PTHR43280">
    <property type="entry name" value="ARAC-FAMILY TRANSCRIPTIONAL REGULATOR"/>
    <property type="match status" value="1"/>
</dbReference>
<evidence type="ECO:0000256" key="1">
    <source>
        <dbReference type="ARBA" id="ARBA00023015"/>
    </source>
</evidence>
<dbReference type="EMBL" id="POUC01000013">
    <property type="protein sequence ID" value="PNG23513.1"/>
    <property type="molecule type" value="Genomic_DNA"/>
</dbReference>
<dbReference type="OrthoDB" id="9816011at2"/>
<dbReference type="InterPro" id="IPR018060">
    <property type="entry name" value="HTH_AraC"/>
</dbReference>
<evidence type="ECO:0000259" key="4">
    <source>
        <dbReference type="PROSITE" id="PS01124"/>
    </source>
</evidence>
<proteinExistence type="predicted"/>
<dbReference type="PRINTS" id="PR00032">
    <property type="entry name" value="HTHARAC"/>
</dbReference>
<dbReference type="Gene3D" id="1.10.10.60">
    <property type="entry name" value="Homeodomain-like"/>
    <property type="match status" value="2"/>
</dbReference>
<dbReference type="AlphaFoldDB" id="A0A2N8TWX3"/>
<dbReference type="SMART" id="SM00342">
    <property type="entry name" value="HTH_ARAC"/>
    <property type="match status" value="1"/>
</dbReference>
<reference evidence="5 6" key="1">
    <citation type="submission" date="2018-01" db="EMBL/GenBank/DDBJ databases">
        <title>Draft genome sequence of Streptomyces sp. 13K301.</title>
        <authorList>
            <person name="Sahin N."/>
            <person name="Saygin H."/>
            <person name="Ay H."/>
        </authorList>
    </citation>
    <scope>NUCLEOTIDE SEQUENCE [LARGE SCALE GENOMIC DNA]</scope>
    <source>
        <strain evidence="5 6">13K301</strain>
    </source>
</reference>
<dbReference type="InterPro" id="IPR018062">
    <property type="entry name" value="HTH_AraC-typ_CS"/>
</dbReference>
<organism evidence="5 6">
    <name type="scientific">Streptomyces cahuitamycinicus</name>
    <dbReference type="NCBI Taxonomy" id="2070367"/>
    <lineage>
        <taxon>Bacteria</taxon>
        <taxon>Bacillati</taxon>
        <taxon>Actinomycetota</taxon>
        <taxon>Actinomycetes</taxon>
        <taxon>Kitasatosporales</taxon>
        <taxon>Streptomycetaceae</taxon>
        <taxon>Streptomyces</taxon>
    </lineage>
</organism>
<dbReference type="InterPro" id="IPR009057">
    <property type="entry name" value="Homeodomain-like_sf"/>
</dbReference>
<keyword evidence="1" id="KW-0805">Transcription regulation</keyword>
<dbReference type="RefSeq" id="WP_102907539.1">
    <property type="nucleotide sequence ID" value="NZ_POUC01000013.1"/>
</dbReference>
<evidence type="ECO:0000313" key="6">
    <source>
        <dbReference type="Proteomes" id="UP000235943"/>
    </source>
</evidence>
<dbReference type="SUPFAM" id="SSF46689">
    <property type="entry name" value="Homeodomain-like"/>
    <property type="match status" value="2"/>
</dbReference>
<evidence type="ECO:0000313" key="5">
    <source>
        <dbReference type="EMBL" id="PNG23513.1"/>
    </source>
</evidence>
<evidence type="ECO:0000256" key="2">
    <source>
        <dbReference type="ARBA" id="ARBA00023125"/>
    </source>
</evidence>
<dbReference type="PANTHER" id="PTHR43280:SF28">
    <property type="entry name" value="HTH-TYPE TRANSCRIPTIONAL ACTIVATOR RHAS"/>
    <property type="match status" value="1"/>
</dbReference>
<keyword evidence="2" id="KW-0238">DNA-binding</keyword>
<comment type="caution">
    <text evidence="5">The sequence shown here is derived from an EMBL/GenBank/DDBJ whole genome shotgun (WGS) entry which is preliminary data.</text>
</comment>
<sequence length="256" mass="28032">MNSTTTEHAIRKVVEYMRINLGNDLTIDDMARTAMFSKFHFTRIFKDATGISPGRFLSALRLQEAKRLLVRTDFSVADISSQVGYSSVGTFSSRFKECVGIPPSEFRDRRGIMREIPRAAAMASLSDVAQRRSLRGRVVRTPGSAPGPIFVGLFPSCVPQGRPVRFTGLEEPGVFELADVPPGSWYVLAHSAPDAALDRPDVAASDELYVGRHGPVTVHAGTLVMPLQIVLRPRDALDPPVLLALHDMRAEHPASV</sequence>
<accession>A0A2N8TWX3</accession>
<dbReference type="InterPro" id="IPR020449">
    <property type="entry name" value="Tscrpt_reg_AraC-type_HTH"/>
</dbReference>
<dbReference type="PROSITE" id="PS00041">
    <property type="entry name" value="HTH_ARAC_FAMILY_1"/>
    <property type="match status" value="1"/>
</dbReference>
<feature type="domain" description="HTH araC/xylS-type" evidence="4">
    <location>
        <begin position="11"/>
        <end position="109"/>
    </location>
</feature>
<keyword evidence="6" id="KW-1185">Reference proteome</keyword>
<evidence type="ECO:0000256" key="3">
    <source>
        <dbReference type="ARBA" id="ARBA00023163"/>
    </source>
</evidence>
<dbReference type="Proteomes" id="UP000235943">
    <property type="component" value="Unassembled WGS sequence"/>
</dbReference>
<protein>
    <submittedName>
        <fullName evidence="5">AraC family transcriptional regulator</fullName>
    </submittedName>
</protein>
<name>A0A2N8TWX3_9ACTN</name>
<dbReference type="GO" id="GO:0003700">
    <property type="term" value="F:DNA-binding transcription factor activity"/>
    <property type="evidence" value="ECO:0007669"/>
    <property type="project" value="InterPro"/>
</dbReference>
<dbReference type="GO" id="GO:0043565">
    <property type="term" value="F:sequence-specific DNA binding"/>
    <property type="evidence" value="ECO:0007669"/>
    <property type="project" value="InterPro"/>
</dbReference>
<keyword evidence="3" id="KW-0804">Transcription</keyword>
<dbReference type="Pfam" id="PF12833">
    <property type="entry name" value="HTH_18"/>
    <property type="match status" value="1"/>
</dbReference>
<gene>
    <name evidence="5" type="ORF">C1J00_03410</name>
</gene>
<dbReference type="PROSITE" id="PS01124">
    <property type="entry name" value="HTH_ARAC_FAMILY_2"/>
    <property type="match status" value="1"/>
</dbReference>